<feature type="domain" description="MOFRL-associated" evidence="2">
    <location>
        <begin position="21"/>
        <end position="244"/>
    </location>
</feature>
<evidence type="ECO:0000313" key="3">
    <source>
        <dbReference type="EMBL" id="OHA82615.1"/>
    </source>
</evidence>
<name>A0A1G2SC60_9BACT</name>
<dbReference type="InterPro" id="IPR038614">
    <property type="entry name" value="GK_N_sf"/>
</dbReference>
<dbReference type="Proteomes" id="UP000178817">
    <property type="component" value="Unassembled WGS sequence"/>
</dbReference>
<gene>
    <name evidence="3" type="ORF">A3B07_01630</name>
</gene>
<protein>
    <recommendedName>
        <fullName evidence="5">Glycerate kinase</fullName>
    </recommendedName>
</protein>
<dbReference type="PANTHER" id="PTHR12227">
    <property type="entry name" value="GLYCERATE KINASE"/>
    <property type="match status" value="1"/>
</dbReference>
<evidence type="ECO:0000259" key="1">
    <source>
        <dbReference type="Pfam" id="PF05161"/>
    </source>
</evidence>
<accession>A0A1G2SC60</accession>
<dbReference type="GO" id="GO:0005737">
    <property type="term" value="C:cytoplasm"/>
    <property type="evidence" value="ECO:0007669"/>
    <property type="project" value="TreeGrafter"/>
</dbReference>
<dbReference type="EMBL" id="MHUV01000005">
    <property type="protein sequence ID" value="OHA82615.1"/>
    <property type="molecule type" value="Genomic_DNA"/>
</dbReference>
<organism evidence="3 4">
    <name type="scientific">Candidatus Yonathbacteria bacterium RIFCSPLOWO2_01_FULL_43_27</name>
    <dbReference type="NCBI Taxonomy" id="1802726"/>
    <lineage>
        <taxon>Bacteria</taxon>
        <taxon>Candidatus Yonathiibacteriota</taxon>
    </lineage>
</organism>
<evidence type="ECO:0008006" key="5">
    <source>
        <dbReference type="Google" id="ProtNLM"/>
    </source>
</evidence>
<dbReference type="Pfam" id="PF13660">
    <property type="entry name" value="DUF4147"/>
    <property type="match status" value="1"/>
</dbReference>
<dbReference type="Gene3D" id="3.40.50.10180">
    <property type="entry name" value="Glycerate kinase, MOFRL-like N-terminal domain"/>
    <property type="match status" value="1"/>
</dbReference>
<sequence length="428" mass="46266">MNFSVIKNSSALATTPLRRDALEILEAGYQAILTKEVVESEVEVNGQYLRIGERVIALGVFKRIFFVGIGKCALDAGEVFEEKLGSWLTDGIILDVRGATLKKLRSKIGTHPFPSEQNVEASQSIADLLEGLTDTDLLITVISGGASSLLCLPYDLTCETIGLITKTLMGKGATIDEINTFRKHTSKIQGGQFAKLAYPATVVSLIFSDVPGDDIATVASGPTVLDTTNIADARAVLEKYDIEKLCKLPECELVETPKDPEYFLRVNNILFITTKKALEAMRREAERLGYYAEIVSAELQGEARAVGQHLVGQATAPKTCRLWGGETTVLVNKEGRGGRCQEAVLGALTNIKDGVLCIAATSDGWDNTPFAGAIGDPVTLERARELGLDPLTASENNQAYDFFEKVGSHIDTGRTGANVSDWYITLTQ</sequence>
<dbReference type="SUPFAM" id="SSF82544">
    <property type="entry name" value="GckA/TtuD-like"/>
    <property type="match status" value="1"/>
</dbReference>
<comment type="caution">
    <text evidence="3">The sequence shown here is derived from an EMBL/GenBank/DDBJ whole genome shotgun (WGS) entry which is preliminary data.</text>
</comment>
<dbReference type="InterPro" id="IPR037035">
    <property type="entry name" value="GK-like_C_sf"/>
</dbReference>
<evidence type="ECO:0000313" key="4">
    <source>
        <dbReference type="Proteomes" id="UP000178817"/>
    </source>
</evidence>
<dbReference type="InterPro" id="IPR025286">
    <property type="entry name" value="MOFRL_assoc_dom"/>
</dbReference>
<dbReference type="PANTHER" id="PTHR12227:SF0">
    <property type="entry name" value="GLYCERATE KINASE"/>
    <property type="match status" value="1"/>
</dbReference>
<feature type="domain" description="MOFRL" evidence="1">
    <location>
        <begin position="320"/>
        <end position="421"/>
    </location>
</feature>
<dbReference type="InterPro" id="IPR007835">
    <property type="entry name" value="MOFRL"/>
</dbReference>
<dbReference type="STRING" id="1802726.A3B07_01630"/>
<dbReference type="InterPro" id="IPR039760">
    <property type="entry name" value="MOFRL_protein"/>
</dbReference>
<dbReference type="GO" id="GO:0008887">
    <property type="term" value="F:glycerate kinase activity"/>
    <property type="evidence" value="ECO:0007669"/>
    <property type="project" value="InterPro"/>
</dbReference>
<dbReference type="Pfam" id="PF05161">
    <property type="entry name" value="MOFRL"/>
    <property type="match status" value="1"/>
</dbReference>
<proteinExistence type="predicted"/>
<evidence type="ECO:0000259" key="2">
    <source>
        <dbReference type="Pfam" id="PF13660"/>
    </source>
</evidence>
<reference evidence="3 4" key="1">
    <citation type="journal article" date="2016" name="Nat. Commun.">
        <title>Thousands of microbial genomes shed light on interconnected biogeochemical processes in an aquifer system.</title>
        <authorList>
            <person name="Anantharaman K."/>
            <person name="Brown C.T."/>
            <person name="Hug L.A."/>
            <person name="Sharon I."/>
            <person name="Castelle C.J."/>
            <person name="Probst A.J."/>
            <person name="Thomas B.C."/>
            <person name="Singh A."/>
            <person name="Wilkins M.J."/>
            <person name="Karaoz U."/>
            <person name="Brodie E.L."/>
            <person name="Williams K.H."/>
            <person name="Hubbard S.S."/>
            <person name="Banfield J.F."/>
        </authorList>
    </citation>
    <scope>NUCLEOTIDE SEQUENCE [LARGE SCALE GENOMIC DNA]</scope>
</reference>
<dbReference type="AlphaFoldDB" id="A0A1G2SC60"/>
<dbReference type="Gene3D" id="3.40.1480.10">
    <property type="entry name" value="MOFRL domain"/>
    <property type="match status" value="1"/>
</dbReference>